<dbReference type="EMBL" id="CAJVQC010057448">
    <property type="protein sequence ID" value="CAG8797615.1"/>
    <property type="molecule type" value="Genomic_DNA"/>
</dbReference>
<dbReference type="Proteomes" id="UP000789920">
    <property type="component" value="Unassembled WGS sequence"/>
</dbReference>
<name>A0ACA9RLA4_9GLOM</name>
<gene>
    <name evidence="1" type="ORF">RPERSI_LOCUS20375</name>
</gene>
<feature type="non-terminal residue" evidence="1">
    <location>
        <position position="190"/>
    </location>
</feature>
<keyword evidence="2" id="KW-1185">Reference proteome</keyword>
<feature type="non-terminal residue" evidence="1">
    <location>
        <position position="1"/>
    </location>
</feature>
<evidence type="ECO:0000313" key="1">
    <source>
        <dbReference type="EMBL" id="CAG8797615.1"/>
    </source>
</evidence>
<protein>
    <submittedName>
        <fullName evidence="1">27941_t:CDS:1</fullName>
    </submittedName>
</protein>
<proteinExistence type="predicted"/>
<organism evidence="1 2">
    <name type="scientific">Racocetra persica</name>
    <dbReference type="NCBI Taxonomy" id="160502"/>
    <lineage>
        <taxon>Eukaryota</taxon>
        <taxon>Fungi</taxon>
        <taxon>Fungi incertae sedis</taxon>
        <taxon>Mucoromycota</taxon>
        <taxon>Glomeromycotina</taxon>
        <taxon>Glomeromycetes</taxon>
        <taxon>Diversisporales</taxon>
        <taxon>Gigasporaceae</taxon>
        <taxon>Racocetra</taxon>
    </lineage>
</organism>
<comment type="caution">
    <text evidence="1">The sequence shown here is derived from an EMBL/GenBank/DDBJ whole genome shotgun (WGS) entry which is preliminary data.</text>
</comment>
<evidence type="ECO:0000313" key="2">
    <source>
        <dbReference type="Proteomes" id="UP000789920"/>
    </source>
</evidence>
<accession>A0ACA9RLA4</accession>
<reference evidence="1" key="1">
    <citation type="submission" date="2021-06" db="EMBL/GenBank/DDBJ databases">
        <authorList>
            <person name="Kallberg Y."/>
            <person name="Tangrot J."/>
            <person name="Rosling A."/>
        </authorList>
    </citation>
    <scope>NUCLEOTIDE SEQUENCE</scope>
    <source>
        <strain evidence="1">MA461A</strain>
    </source>
</reference>
<sequence length="190" mass="22148">DEPTKTKFSRQARTRKNKKLRHDQKQTEMLHELDVDIPLREWTSVLLCSSDRVSSKKNKTRYDISARELLVETLIREAKSSDSNSLELPEISSNFLSLVYTDIIRETDVGIEGSSPNITNNRLLLWKKLQYGHDIQSDRNFQDLFDTATAHNIRREKTYLIISARHNLQSISKLVQFKHITKSEYITDLS</sequence>